<dbReference type="InterPro" id="IPR050413">
    <property type="entry name" value="TCR_beta_variable"/>
</dbReference>
<keyword evidence="2" id="KW-0391">Immunity</keyword>
<dbReference type="SMART" id="SM00407">
    <property type="entry name" value="IGc1"/>
    <property type="match status" value="1"/>
</dbReference>
<dbReference type="InterPro" id="IPR007110">
    <property type="entry name" value="Ig-like_dom"/>
</dbReference>
<reference evidence="4" key="2">
    <citation type="submission" date="2025-08" db="UniProtKB">
        <authorList>
            <consortium name="Ensembl"/>
        </authorList>
    </citation>
    <scope>IDENTIFICATION</scope>
</reference>
<dbReference type="PANTHER" id="PTHR23268:SF102">
    <property type="entry name" value="IMMUNOGLOBULIN V-SET DOMAIN-CONTAINING PROTEIN"/>
    <property type="match status" value="1"/>
</dbReference>
<dbReference type="PROSITE" id="PS50835">
    <property type="entry name" value="IG_LIKE"/>
    <property type="match status" value="2"/>
</dbReference>
<sequence>MENPLSCCLTGGSDVVQNPMLWEVEGVDATMNCTHTKGPLFFQMYWYRQLPGETMKQIVYTSTASADHDFGNFSKDKFSATKPDAASGTLTVKKLQQGDKGWYFCAVSEHSDRCANYEAYFGPGTKLTVLEPGRAVTKPTVRVLRPSPKECGKFKGRGKSKTIVCVASGFYPDHVGVQWTVDGLNISDGVATDDAARQEGKNYHITSRLRVSAKEFTKDRKFTCTVSFFNGKHTEYVSDFIHGEPGRPHSKLSLKTARFSYGYLIGKSGVFGVLVALLVWKLQVRCTGSPSPPR</sequence>
<dbReference type="InterPro" id="IPR036179">
    <property type="entry name" value="Ig-like_dom_sf"/>
</dbReference>
<dbReference type="GeneTree" id="ENSGT00940000164625"/>
<dbReference type="Gene3D" id="2.60.40.10">
    <property type="entry name" value="Immunoglobulins"/>
    <property type="match status" value="2"/>
</dbReference>
<evidence type="ECO:0000256" key="1">
    <source>
        <dbReference type="ARBA" id="ARBA00022729"/>
    </source>
</evidence>
<dbReference type="Proteomes" id="UP000007635">
    <property type="component" value="Chromosome XV"/>
</dbReference>
<feature type="domain" description="Ig-like" evidence="3">
    <location>
        <begin position="139"/>
        <end position="238"/>
    </location>
</feature>
<keyword evidence="5" id="KW-1185">Reference proteome</keyword>
<evidence type="ECO:0000313" key="5">
    <source>
        <dbReference type="Proteomes" id="UP000007635"/>
    </source>
</evidence>
<dbReference type="Ensembl" id="ENSGACT00000061149.1">
    <property type="protein sequence ID" value="ENSGACP00000069084.1"/>
    <property type="gene ID" value="ENSGACG00000005291.2"/>
</dbReference>
<dbReference type="Pfam" id="PF07654">
    <property type="entry name" value="C1-set"/>
    <property type="match status" value="1"/>
</dbReference>
<dbReference type="SMART" id="SM00406">
    <property type="entry name" value="IGv"/>
    <property type="match status" value="1"/>
</dbReference>
<reference evidence="4" key="3">
    <citation type="submission" date="2025-09" db="UniProtKB">
        <authorList>
            <consortium name="Ensembl"/>
        </authorList>
    </citation>
    <scope>IDENTIFICATION</scope>
</reference>
<evidence type="ECO:0000313" key="4">
    <source>
        <dbReference type="Ensembl" id="ENSGACP00000069084.1"/>
    </source>
</evidence>
<dbReference type="InterPro" id="IPR003597">
    <property type="entry name" value="Ig_C1-set"/>
</dbReference>
<dbReference type="SMART" id="SM00409">
    <property type="entry name" value="IG"/>
    <property type="match status" value="1"/>
</dbReference>
<dbReference type="GO" id="GO:0007166">
    <property type="term" value="P:cell surface receptor signaling pathway"/>
    <property type="evidence" value="ECO:0007669"/>
    <property type="project" value="TreeGrafter"/>
</dbReference>
<evidence type="ECO:0000256" key="2">
    <source>
        <dbReference type="ARBA" id="ARBA00022859"/>
    </source>
</evidence>
<feature type="domain" description="Ig-like" evidence="3">
    <location>
        <begin position="25"/>
        <end position="122"/>
    </location>
</feature>
<dbReference type="InterPro" id="IPR003599">
    <property type="entry name" value="Ig_sub"/>
</dbReference>
<dbReference type="GO" id="GO:0005886">
    <property type="term" value="C:plasma membrane"/>
    <property type="evidence" value="ECO:0007669"/>
    <property type="project" value="TreeGrafter"/>
</dbReference>
<organism evidence="4 5">
    <name type="scientific">Gasterosteus aculeatus aculeatus</name>
    <name type="common">three-spined stickleback</name>
    <dbReference type="NCBI Taxonomy" id="481459"/>
    <lineage>
        <taxon>Eukaryota</taxon>
        <taxon>Metazoa</taxon>
        <taxon>Chordata</taxon>
        <taxon>Craniata</taxon>
        <taxon>Vertebrata</taxon>
        <taxon>Euteleostomi</taxon>
        <taxon>Actinopterygii</taxon>
        <taxon>Neopterygii</taxon>
        <taxon>Teleostei</taxon>
        <taxon>Neoteleostei</taxon>
        <taxon>Acanthomorphata</taxon>
        <taxon>Eupercaria</taxon>
        <taxon>Perciformes</taxon>
        <taxon>Cottioidei</taxon>
        <taxon>Gasterosteales</taxon>
        <taxon>Gasterosteidae</taxon>
        <taxon>Gasterosteus</taxon>
    </lineage>
</organism>
<name>A0AAQ4RZG0_GASAC</name>
<dbReference type="GO" id="GO:0002376">
    <property type="term" value="P:immune system process"/>
    <property type="evidence" value="ECO:0007669"/>
    <property type="project" value="UniProtKB-KW"/>
</dbReference>
<evidence type="ECO:0000259" key="3">
    <source>
        <dbReference type="PROSITE" id="PS50835"/>
    </source>
</evidence>
<dbReference type="SUPFAM" id="SSF48726">
    <property type="entry name" value="Immunoglobulin"/>
    <property type="match status" value="2"/>
</dbReference>
<dbReference type="AlphaFoldDB" id="A0AAQ4RZG0"/>
<dbReference type="Pfam" id="PF07686">
    <property type="entry name" value="V-set"/>
    <property type="match status" value="1"/>
</dbReference>
<dbReference type="InterPro" id="IPR013783">
    <property type="entry name" value="Ig-like_fold"/>
</dbReference>
<dbReference type="InterPro" id="IPR013106">
    <property type="entry name" value="Ig_V-set"/>
</dbReference>
<protein>
    <recommendedName>
        <fullName evidence="3">Ig-like domain-containing protein</fullName>
    </recommendedName>
</protein>
<keyword evidence="1" id="KW-0732">Signal</keyword>
<accession>A0AAQ4RZG0</accession>
<proteinExistence type="predicted"/>
<reference evidence="4 5" key="1">
    <citation type="journal article" date="2021" name="G3 (Bethesda)">
        <title>Improved contiguity of the threespine stickleback genome using long-read sequencing.</title>
        <authorList>
            <person name="Nath S."/>
            <person name="Shaw D.E."/>
            <person name="White M.A."/>
        </authorList>
    </citation>
    <scope>NUCLEOTIDE SEQUENCE [LARGE SCALE GENOMIC DNA]</scope>
    <source>
        <strain evidence="4 5">Lake Benthic</strain>
    </source>
</reference>
<dbReference type="PANTHER" id="PTHR23268">
    <property type="entry name" value="T-CELL RECEPTOR BETA CHAIN"/>
    <property type="match status" value="1"/>
</dbReference>